<organism evidence="1 2">
    <name type="scientific">Pelagomonas calceolata</name>
    <dbReference type="NCBI Taxonomy" id="35677"/>
    <lineage>
        <taxon>Eukaryota</taxon>
        <taxon>Sar</taxon>
        <taxon>Stramenopiles</taxon>
        <taxon>Ochrophyta</taxon>
        <taxon>Pelagophyceae</taxon>
        <taxon>Pelagomonadales</taxon>
        <taxon>Pelagomonadaceae</taxon>
        <taxon>Pelagomonas</taxon>
    </lineage>
</organism>
<name>A0A8J2SLA1_9STRA</name>
<proteinExistence type="predicted"/>
<comment type="caution">
    <text evidence="1">The sequence shown here is derived from an EMBL/GenBank/DDBJ whole genome shotgun (WGS) entry which is preliminary data.</text>
</comment>
<evidence type="ECO:0000313" key="1">
    <source>
        <dbReference type="EMBL" id="CAH0375103.1"/>
    </source>
</evidence>
<keyword evidence="2" id="KW-1185">Reference proteome</keyword>
<reference evidence="1" key="1">
    <citation type="submission" date="2021-11" db="EMBL/GenBank/DDBJ databases">
        <authorList>
            <consortium name="Genoscope - CEA"/>
            <person name="William W."/>
        </authorList>
    </citation>
    <scope>NUCLEOTIDE SEQUENCE</scope>
</reference>
<gene>
    <name evidence="1" type="ORF">PECAL_4P24250</name>
</gene>
<dbReference type="OrthoDB" id="537003at2759"/>
<dbReference type="EMBL" id="CAKKNE010000004">
    <property type="protein sequence ID" value="CAH0375103.1"/>
    <property type="molecule type" value="Genomic_DNA"/>
</dbReference>
<accession>A0A8J2SLA1</accession>
<sequence>MRRRLIPACVLGGTMGLQLTDTYHSLLKAVPRPPPLTSALPMCYSSPLTDAHKALRPAATQDVRTSCALFAAKATADEAPKRRACLASLWLAYGMLDECHALVVAESYSGSDAAYIHALLHRKEGAFVGEFSMTGWANSKYWWGVLGAHPLFEAVAVAAAEMPREPSPLLEDWHLDGWDPYAFVDLCAAAHASGDETAMAYCRAVAEVEWDLLHGHILAGLE</sequence>
<dbReference type="AlphaFoldDB" id="A0A8J2SLA1"/>
<dbReference type="Proteomes" id="UP000789595">
    <property type="component" value="Unassembled WGS sequence"/>
</dbReference>
<evidence type="ECO:0000313" key="2">
    <source>
        <dbReference type="Proteomes" id="UP000789595"/>
    </source>
</evidence>
<protein>
    <submittedName>
        <fullName evidence="1">Uncharacterized protein</fullName>
    </submittedName>
</protein>